<dbReference type="Pfam" id="PF08327">
    <property type="entry name" value="AHSA1"/>
    <property type="match status" value="1"/>
</dbReference>
<dbReference type="Gene3D" id="3.30.530.20">
    <property type="match status" value="1"/>
</dbReference>
<comment type="similarity">
    <text evidence="1">Belongs to the AHA1 family.</text>
</comment>
<dbReference type="SUPFAM" id="SSF55961">
    <property type="entry name" value="Bet v1-like"/>
    <property type="match status" value="1"/>
</dbReference>
<organism evidence="3 4">
    <name type="scientific">Terrihabitans soli</name>
    <dbReference type="NCBI Taxonomy" id="708113"/>
    <lineage>
        <taxon>Bacteria</taxon>
        <taxon>Pseudomonadati</taxon>
        <taxon>Pseudomonadota</taxon>
        <taxon>Alphaproteobacteria</taxon>
        <taxon>Hyphomicrobiales</taxon>
        <taxon>Terrihabitans</taxon>
    </lineage>
</organism>
<reference evidence="3 4" key="1">
    <citation type="submission" date="2020-08" db="EMBL/GenBank/DDBJ databases">
        <title>Genome sequence of Rhizobiales bacterium strain IZ6.</title>
        <authorList>
            <person name="Nakai R."/>
            <person name="Naganuma T."/>
        </authorList>
    </citation>
    <scope>NUCLEOTIDE SEQUENCE [LARGE SCALE GENOMIC DNA]</scope>
    <source>
        <strain evidence="3 4">IZ6</strain>
    </source>
</reference>
<name>A0A6S6QNK2_9HYPH</name>
<evidence type="ECO:0000256" key="1">
    <source>
        <dbReference type="ARBA" id="ARBA00006817"/>
    </source>
</evidence>
<gene>
    <name evidence="3" type="ORF">IZ6_01200</name>
</gene>
<feature type="domain" description="Activator of Hsp90 ATPase homologue 1/2-like C-terminal" evidence="2">
    <location>
        <begin position="15"/>
        <end position="142"/>
    </location>
</feature>
<dbReference type="InterPro" id="IPR013538">
    <property type="entry name" value="ASHA1/2-like_C"/>
</dbReference>
<dbReference type="CDD" id="cd07814">
    <property type="entry name" value="SRPBCC_CalC_Aha1-like"/>
    <property type="match status" value="1"/>
</dbReference>
<sequence length="146" mass="16503">MTAKPSLTIKKRLSAPVSLVYQAWTDPEMLMHWFGPDHCTVFHAEADVRVGGCFRVRMKATDGEIHDVSGTYIVVEPDARLEFTWAWITMPERESRVTVTLKADGDITILTLLHEQFADEAARAGHEYGWTQAFGKLERTLEARPA</sequence>
<proteinExistence type="inferred from homology"/>
<dbReference type="KEGG" id="tso:IZ6_01200"/>
<keyword evidence="4" id="KW-1185">Reference proteome</keyword>
<dbReference type="Proteomes" id="UP000515317">
    <property type="component" value="Chromosome"/>
</dbReference>
<dbReference type="InterPro" id="IPR023393">
    <property type="entry name" value="START-like_dom_sf"/>
</dbReference>
<accession>A0A6S6QNK2</accession>
<dbReference type="AlphaFoldDB" id="A0A6S6QNK2"/>
<dbReference type="EMBL" id="AP023361">
    <property type="protein sequence ID" value="BCJ89385.1"/>
    <property type="molecule type" value="Genomic_DNA"/>
</dbReference>
<evidence type="ECO:0000313" key="3">
    <source>
        <dbReference type="EMBL" id="BCJ89385.1"/>
    </source>
</evidence>
<protein>
    <recommendedName>
        <fullName evidence="2">Activator of Hsp90 ATPase homologue 1/2-like C-terminal domain-containing protein</fullName>
    </recommendedName>
</protein>
<evidence type="ECO:0000259" key="2">
    <source>
        <dbReference type="Pfam" id="PF08327"/>
    </source>
</evidence>
<dbReference type="RefSeq" id="WP_222876101.1">
    <property type="nucleotide sequence ID" value="NZ_AP023361.1"/>
</dbReference>
<evidence type="ECO:0000313" key="4">
    <source>
        <dbReference type="Proteomes" id="UP000515317"/>
    </source>
</evidence>